<name>A0A369AVB1_9ENTE</name>
<dbReference type="Proteomes" id="UP000288197">
    <property type="component" value="Unassembled WGS sequence"/>
</dbReference>
<dbReference type="EMBL" id="NGJX01000006">
    <property type="protein sequence ID" value="RSU01774.1"/>
    <property type="molecule type" value="Genomic_DNA"/>
</dbReference>
<dbReference type="CDD" id="cd04301">
    <property type="entry name" value="NAT_SF"/>
    <property type="match status" value="1"/>
</dbReference>
<accession>A0A369AVB1</accession>
<protein>
    <submittedName>
        <fullName evidence="2">GNAT family N-acetyltransferase</fullName>
    </submittedName>
</protein>
<dbReference type="RefSeq" id="WP_114289657.1">
    <property type="nucleotide sequence ID" value="NZ_CP081461.1"/>
</dbReference>
<evidence type="ECO:0000313" key="3">
    <source>
        <dbReference type="Proteomes" id="UP000288197"/>
    </source>
</evidence>
<dbReference type="InterPro" id="IPR050769">
    <property type="entry name" value="NAT_camello-type"/>
</dbReference>
<evidence type="ECO:0000313" key="2">
    <source>
        <dbReference type="EMBL" id="RSU01774.1"/>
    </source>
</evidence>
<organism evidence="2 3">
    <name type="scientific">Vagococcus fluvialis</name>
    <dbReference type="NCBI Taxonomy" id="2738"/>
    <lineage>
        <taxon>Bacteria</taxon>
        <taxon>Bacillati</taxon>
        <taxon>Bacillota</taxon>
        <taxon>Bacilli</taxon>
        <taxon>Lactobacillales</taxon>
        <taxon>Enterococcaceae</taxon>
        <taxon>Vagococcus</taxon>
    </lineage>
</organism>
<sequence length="155" mass="18117">MELREMTYDDRFKVKELIQSSLKKLGFDKPGTAYFDPELNDLYSYYQRLEHGNYWVIKDSNRIIGGVGIAPFKGRICELQKLYLDEGYQGKGLAKQLMDVALKFAEKHYEACYLETHTDLAAACLLYDKYEFELLVAPIEGSEHSAMDKWYLKRF</sequence>
<dbReference type="SUPFAM" id="SSF55729">
    <property type="entry name" value="Acyl-CoA N-acyltransferases (Nat)"/>
    <property type="match status" value="1"/>
</dbReference>
<proteinExistence type="predicted"/>
<dbReference type="PANTHER" id="PTHR13947">
    <property type="entry name" value="GNAT FAMILY N-ACETYLTRANSFERASE"/>
    <property type="match status" value="1"/>
</dbReference>
<dbReference type="InterPro" id="IPR000182">
    <property type="entry name" value="GNAT_dom"/>
</dbReference>
<gene>
    <name evidence="2" type="ORF">CBF32_07185</name>
</gene>
<reference evidence="2 3" key="1">
    <citation type="submission" date="2017-05" db="EMBL/GenBank/DDBJ databases">
        <title>Vagococcus spp. assemblies.</title>
        <authorList>
            <person name="Gulvik C.A."/>
        </authorList>
    </citation>
    <scope>NUCLEOTIDE SEQUENCE [LARGE SCALE GENOMIC DNA]</scope>
    <source>
        <strain evidence="2 3">NCFB 2497</strain>
    </source>
</reference>
<comment type="caution">
    <text evidence="2">The sequence shown here is derived from an EMBL/GenBank/DDBJ whole genome shotgun (WGS) entry which is preliminary data.</text>
</comment>
<dbReference type="Pfam" id="PF00583">
    <property type="entry name" value="Acetyltransf_1"/>
    <property type="match status" value="1"/>
</dbReference>
<dbReference type="PROSITE" id="PS51186">
    <property type="entry name" value="GNAT"/>
    <property type="match status" value="1"/>
</dbReference>
<dbReference type="GeneID" id="63146437"/>
<dbReference type="InterPro" id="IPR016181">
    <property type="entry name" value="Acyl_CoA_acyltransferase"/>
</dbReference>
<dbReference type="AlphaFoldDB" id="A0A369AVB1"/>
<dbReference type="PANTHER" id="PTHR13947:SF37">
    <property type="entry name" value="LD18367P"/>
    <property type="match status" value="1"/>
</dbReference>
<dbReference type="GO" id="GO:0008080">
    <property type="term" value="F:N-acetyltransferase activity"/>
    <property type="evidence" value="ECO:0007669"/>
    <property type="project" value="InterPro"/>
</dbReference>
<dbReference type="OrthoDB" id="5419426at2"/>
<keyword evidence="1 2" id="KW-0808">Transferase</keyword>
<dbReference type="Gene3D" id="3.40.630.30">
    <property type="match status" value="1"/>
</dbReference>
<keyword evidence="3" id="KW-1185">Reference proteome</keyword>
<evidence type="ECO:0000256" key="1">
    <source>
        <dbReference type="ARBA" id="ARBA00022679"/>
    </source>
</evidence>